<dbReference type="EMBL" id="GGEC01063739">
    <property type="protein sequence ID" value="MBX44223.1"/>
    <property type="molecule type" value="Transcribed_RNA"/>
</dbReference>
<organism evidence="1">
    <name type="scientific">Rhizophora mucronata</name>
    <name type="common">Asiatic mangrove</name>
    <dbReference type="NCBI Taxonomy" id="61149"/>
    <lineage>
        <taxon>Eukaryota</taxon>
        <taxon>Viridiplantae</taxon>
        <taxon>Streptophyta</taxon>
        <taxon>Embryophyta</taxon>
        <taxon>Tracheophyta</taxon>
        <taxon>Spermatophyta</taxon>
        <taxon>Magnoliopsida</taxon>
        <taxon>eudicotyledons</taxon>
        <taxon>Gunneridae</taxon>
        <taxon>Pentapetalae</taxon>
        <taxon>rosids</taxon>
        <taxon>fabids</taxon>
        <taxon>Malpighiales</taxon>
        <taxon>Rhizophoraceae</taxon>
        <taxon>Rhizophora</taxon>
    </lineage>
</organism>
<reference evidence="1" key="1">
    <citation type="submission" date="2018-02" db="EMBL/GenBank/DDBJ databases">
        <title>Rhizophora mucronata_Transcriptome.</title>
        <authorList>
            <person name="Meera S.P."/>
            <person name="Sreeshan A."/>
            <person name="Augustine A."/>
        </authorList>
    </citation>
    <scope>NUCLEOTIDE SEQUENCE</scope>
    <source>
        <tissue evidence="1">Leaf</tissue>
    </source>
</reference>
<dbReference type="AlphaFoldDB" id="A0A2P2NP12"/>
<sequence>MLNTNLQTEDAVLVHTSIHERTNPHVLQPISIWKAEMYISYGLQKI</sequence>
<evidence type="ECO:0000313" key="1">
    <source>
        <dbReference type="EMBL" id="MBX44223.1"/>
    </source>
</evidence>
<name>A0A2P2NP12_RHIMU</name>
<protein>
    <submittedName>
        <fullName evidence="1">Uncharacterized protein</fullName>
    </submittedName>
</protein>
<accession>A0A2P2NP12</accession>
<proteinExistence type="predicted"/>